<dbReference type="PANTHER" id="PTHR34504">
    <property type="entry name" value="ANTITOXIN HICB"/>
    <property type="match status" value="1"/>
</dbReference>
<evidence type="ECO:0000259" key="1">
    <source>
        <dbReference type="Pfam" id="PF15919"/>
    </source>
</evidence>
<protein>
    <recommendedName>
        <fullName evidence="1">HicB-like antitoxin of toxin-antitoxin system domain-containing protein</fullName>
    </recommendedName>
</protein>
<feature type="domain" description="HicB-like antitoxin of toxin-antitoxin system" evidence="1">
    <location>
        <begin position="6"/>
        <end position="66"/>
    </location>
</feature>
<sequence>MRSLNYQIFLRKEREGGYTVIVPSLPGCVTYGETVDEAIAMAREAVEIYIEELREKGEEIPTEEGLLEYTLTVKAHT</sequence>
<reference evidence="2 3" key="1">
    <citation type="submission" date="2019-06" db="EMBL/GenBank/DDBJ databases">
        <title>Complete genome sequence of Methanoculleus chikugoensis strain MG62.</title>
        <authorList>
            <person name="Asakawa S."/>
            <person name="Dianou D."/>
        </authorList>
    </citation>
    <scope>NUCLEOTIDE SEQUENCE [LARGE SCALE GENOMIC DNA]</scope>
    <source>
        <strain evidence="2 3">MG62</strain>
    </source>
</reference>
<dbReference type="InterPro" id="IPR051404">
    <property type="entry name" value="TA_system_antitoxin"/>
</dbReference>
<dbReference type="EMBL" id="AP019781">
    <property type="protein sequence ID" value="BBL68071.1"/>
    <property type="molecule type" value="Genomic_DNA"/>
</dbReference>
<gene>
    <name evidence="2" type="ORF">MchiMG62_12520</name>
</gene>
<evidence type="ECO:0000313" key="2">
    <source>
        <dbReference type="EMBL" id="BBL68071.1"/>
    </source>
</evidence>
<dbReference type="Pfam" id="PF15919">
    <property type="entry name" value="HicB_lk_antitox"/>
    <property type="match status" value="1"/>
</dbReference>
<evidence type="ECO:0000313" key="3">
    <source>
        <dbReference type="Proteomes" id="UP000824969"/>
    </source>
</evidence>
<dbReference type="PANTHER" id="PTHR34504:SF2">
    <property type="entry name" value="UPF0150 PROTEIN SSL0259"/>
    <property type="match status" value="1"/>
</dbReference>
<accession>A0ABM7H5I9</accession>
<name>A0ABM7H5I9_9EURY</name>
<keyword evidence="3" id="KW-1185">Reference proteome</keyword>
<proteinExistence type="predicted"/>
<dbReference type="Proteomes" id="UP000824969">
    <property type="component" value="Chromosome"/>
</dbReference>
<organism evidence="2 3">
    <name type="scientific">Methanoculleus chikugoensis</name>
    <dbReference type="NCBI Taxonomy" id="118126"/>
    <lineage>
        <taxon>Archaea</taxon>
        <taxon>Methanobacteriati</taxon>
        <taxon>Methanobacteriota</taxon>
        <taxon>Stenosarchaea group</taxon>
        <taxon>Methanomicrobia</taxon>
        <taxon>Methanomicrobiales</taxon>
        <taxon>Methanomicrobiaceae</taxon>
        <taxon>Methanoculleus</taxon>
    </lineage>
</organism>
<dbReference type="InterPro" id="IPR031807">
    <property type="entry name" value="HicB-like"/>
</dbReference>